<dbReference type="PANTHER" id="PTHR30329:SF21">
    <property type="entry name" value="LIPOPROTEIN YIAD-RELATED"/>
    <property type="match status" value="1"/>
</dbReference>
<dbReference type="PRINTS" id="PR01021">
    <property type="entry name" value="OMPADOMAIN"/>
</dbReference>
<evidence type="ECO:0000256" key="3">
    <source>
        <dbReference type="ARBA" id="ARBA00023237"/>
    </source>
</evidence>
<evidence type="ECO:0000256" key="4">
    <source>
        <dbReference type="PROSITE-ProRule" id="PRU00473"/>
    </source>
</evidence>
<dbReference type="EMBL" id="QFQP01000013">
    <property type="protein sequence ID" value="PZR11877.1"/>
    <property type="molecule type" value="Genomic_DNA"/>
</dbReference>
<dbReference type="InterPro" id="IPR006665">
    <property type="entry name" value="OmpA-like"/>
</dbReference>
<comment type="subcellular location">
    <subcellularLocation>
        <location evidence="1">Cell outer membrane</location>
    </subcellularLocation>
</comment>
<keyword evidence="2 4" id="KW-0472">Membrane</keyword>
<keyword evidence="3" id="KW-0998">Cell outer membrane</keyword>
<gene>
    <name evidence="7" type="ORF">DI536_16210</name>
</gene>
<dbReference type="PANTHER" id="PTHR30329">
    <property type="entry name" value="STATOR ELEMENT OF FLAGELLAR MOTOR COMPLEX"/>
    <property type="match status" value="1"/>
</dbReference>
<evidence type="ECO:0000313" key="7">
    <source>
        <dbReference type="EMBL" id="PZR11877.1"/>
    </source>
</evidence>
<reference evidence="7 8" key="1">
    <citation type="submission" date="2017-08" db="EMBL/GenBank/DDBJ databases">
        <title>Infants hospitalized years apart are colonized by the same room-sourced microbial strains.</title>
        <authorList>
            <person name="Brooks B."/>
            <person name="Olm M.R."/>
            <person name="Firek B.A."/>
            <person name="Baker R."/>
            <person name="Thomas B.C."/>
            <person name="Morowitz M.J."/>
            <person name="Banfield J.F."/>
        </authorList>
    </citation>
    <scope>NUCLEOTIDE SEQUENCE [LARGE SCALE GENOMIC DNA]</scope>
    <source>
        <strain evidence="7">S2_003_000_R2_14</strain>
    </source>
</reference>
<dbReference type="Proteomes" id="UP000249061">
    <property type="component" value="Unassembled WGS sequence"/>
</dbReference>
<evidence type="ECO:0000259" key="6">
    <source>
        <dbReference type="PROSITE" id="PS51123"/>
    </source>
</evidence>
<dbReference type="PRINTS" id="PR01023">
    <property type="entry name" value="NAFLGMOTY"/>
</dbReference>
<feature type="region of interest" description="Disordered" evidence="5">
    <location>
        <begin position="163"/>
        <end position="186"/>
    </location>
</feature>
<accession>A0A2W5TD93</accession>
<evidence type="ECO:0000313" key="8">
    <source>
        <dbReference type="Proteomes" id="UP000249061"/>
    </source>
</evidence>
<evidence type="ECO:0000256" key="5">
    <source>
        <dbReference type="SAM" id="MobiDB-lite"/>
    </source>
</evidence>
<dbReference type="PROSITE" id="PS51123">
    <property type="entry name" value="OMPA_2"/>
    <property type="match status" value="1"/>
</dbReference>
<evidence type="ECO:0000256" key="1">
    <source>
        <dbReference type="ARBA" id="ARBA00004442"/>
    </source>
</evidence>
<dbReference type="InterPro" id="IPR006664">
    <property type="entry name" value="OMP_bac"/>
</dbReference>
<comment type="caution">
    <text evidence="7">The sequence shown here is derived from an EMBL/GenBank/DDBJ whole genome shotgun (WGS) entry which is preliminary data.</text>
</comment>
<dbReference type="AlphaFoldDB" id="A0A2W5TD93"/>
<dbReference type="CDD" id="cd07185">
    <property type="entry name" value="OmpA_C-like"/>
    <property type="match status" value="1"/>
</dbReference>
<proteinExistence type="predicted"/>
<feature type="compositionally biased region" description="Basic and acidic residues" evidence="5">
    <location>
        <begin position="171"/>
        <end position="186"/>
    </location>
</feature>
<dbReference type="GO" id="GO:0009279">
    <property type="term" value="C:cell outer membrane"/>
    <property type="evidence" value="ECO:0007669"/>
    <property type="project" value="UniProtKB-SubCell"/>
</dbReference>
<feature type="domain" description="OmpA-like" evidence="6">
    <location>
        <begin position="71"/>
        <end position="186"/>
    </location>
</feature>
<dbReference type="Pfam" id="PF00691">
    <property type="entry name" value="OmpA"/>
    <property type="match status" value="1"/>
</dbReference>
<protein>
    <recommendedName>
        <fullName evidence="6">OmpA-like domain-containing protein</fullName>
    </recommendedName>
</protein>
<sequence>MNSATHRPSLRADRRWFATCSGPRRCIQPTSQKVHLMRSALLLSLVLLGAACATSSSSSKGRDLSKLVHLEGDHIEVGETILFETGKANVDTSSTDLLDAVADILKVTPGITTLTIEGHTDSTGDAEVNKQLSQSRADSVKAYLEGRGVSGSRLVARGFGAEKPIASNDSDEGRAKNRRVEFKVAR</sequence>
<dbReference type="InterPro" id="IPR036737">
    <property type="entry name" value="OmpA-like_sf"/>
</dbReference>
<dbReference type="SUPFAM" id="SSF103088">
    <property type="entry name" value="OmpA-like"/>
    <property type="match status" value="1"/>
</dbReference>
<dbReference type="InterPro" id="IPR050330">
    <property type="entry name" value="Bact_OuterMem_StrucFunc"/>
</dbReference>
<evidence type="ECO:0000256" key="2">
    <source>
        <dbReference type="ARBA" id="ARBA00023136"/>
    </source>
</evidence>
<name>A0A2W5TD93_9BACT</name>
<dbReference type="Gene3D" id="3.30.1330.60">
    <property type="entry name" value="OmpA-like domain"/>
    <property type="match status" value="1"/>
</dbReference>
<organism evidence="7 8">
    <name type="scientific">Archangium gephyra</name>
    <dbReference type="NCBI Taxonomy" id="48"/>
    <lineage>
        <taxon>Bacteria</taxon>
        <taxon>Pseudomonadati</taxon>
        <taxon>Myxococcota</taxon>
        <taxon>Myxococcia</taxon>
        <taxon>Myxococcales</taxon>
        <taxon>Cystobacterineae</taxon>
        <taxon>Archangiaceae</taxon>
        <taxon>Archangium</taxon>
    </lineage>
</organism>